<sequence length="119" mass="14134">MSSDFKRIDRIASVIQRELSILIYKVLDNPKLPKFITITFVKVSKDLSYTKVYFTVCDENKKLAVEILNHSANYLRNKLSKLLRIYTVPKLYFIYDKNIEYSRRLLKLIENINVVSRIK</sequence>
<dbReference type="PROSITE" id="PS01319">
    <property type="entry name" value="RBFA"/>
    <property type="match status" value="1"/>
</dbReference>
<gene>
    <name evidence="2 3" type="primary">rbfA</name>
    <name evidence="3" type="ORF">RQL38_01005</name>
</gene>
<organism evidence="3 4">
    <name type="scientific">Candidatus Legionella polyplacis</name>
    <dbReference type="NCBI Taxonomy" id="2005262"/>
    <lineage>
        <taxon>Bacteria</taxon>
        <taxon>Pseudomonadati</taxon>
        <taxon>Pseudomonadota</taxon>
        <taxon>Gammaproteobacteria</taxon>
        <taxon>Legionellales</taxon>
        <taxon>Legionellaceae</taxon>
        <taxon>Legionella</taxon>
    </lineage>
</organism>
<dbReference type="RefSeq" id="WP_338521888.1">
    <property type="nucleotide sequence ID" value="NZ_CP135136.1"/>
</dbReference>
<evidence type="ECO:0000256" key="2">
    <source>
        <dbReference type="HAMAP-Rule" id="MF_00003"/>
    </source>
</evidence>
<dbReference type="Gene3D" id="3.30.300.20">
    <property type="match status" value="1"/>
</dbReference>
<comment type="subunit">
    <text evidence="2">Monomer. Binds 30S ribosomal subunits, but not 50S ribosomal subunits or 70S ribosomes.</text>
</comment>
<proteinExistence type="inferred from homology"/>
<dbReference type="InterPro" id="IPR020053">
    <property type="entry name" value="Ribosome-bd_factorA_CS"/>
</dbReference>
<keyword evidence="2" id="KW-0963">Cytoplasm</keyword>
<evidence type="ECO:0000313" key="3">
    <source>
        <dbReference type="EMBL" id="WWR12195.1"/>
    </source>
</evidence>
<comment type="subcellular location">
    <subcellularLocation>
        <location evidence="2">Cytoplasm</location>
    </subcellularLocation>
</comment>
<dbReference type="Proteomes" id="UP001360424">
    <property type="component" value="Chromosome"/>
</dbReference>
<dbReference type="PANTHER" id="PTHR33515">
    <property type="entry name" value="RIBOSOME-BINDING FACTOR A, CHLOROPLASTIC-RELATED"/>
    <property type="match status" value="1"/>
</dbReference>
<dbReference type="Pfam" id="PF02033">
    <property type="entry name" value="RBFA"/>
    <property type="match status" value="1"/>
</dbReference>
<accession>A0ABZ2GYE9</accession>
<evidence type="ECO:0000256" key="1">
    <source>
        <dbReference type="ARBA" id="ARBA00022517"/>
    </source>
</evidence>
<dbReference type="NCBIfam" id="TIGR00082">
    <property type="entry name" value="rbfA"/>
    <property type="match status" value="1"/>
</dbReference>
<evidence type="ECO:0000313" key="4">
    <source>
        <dbReference type="Proteomes" id="UP001360424"/>
    </source>
</evidence>
<reference evidence="3" key="1">
    <citation type="submission" date="2023-09" db="EMBL/GenBank/DDBJ databases">
        <title>Genomes of two closely related lineages of the louse Polyplax serrata with different host specificities.</title>
        <authorList>
            <person name="Martinu J."/>
            <person name="Tarabai H."/>
            <person name="Stefka J."/>
            <person name="Hypsa V."/>
        </authorList>
    </citation>
    <scope>NUCLEOTIDE SEQUENCE [LARGE SCALE GENOMIC DNA]</scope>
    <source>
        <strain evidence="3">HR10_N</strain>
    </source>
</reference>
<dbReference type="PANTHER" id="PTHR33515:SF1">
    <property type="entry name" value="RIBOSOME-BINDING FACTOR A, CHLOROPLASTIC-RELATED"/>
    <property type="match status" value="1"/>
</dbReference>
<dbReference type="InterPro" id="IPR023799">
    <property type="entry name" value="RbfA_dom_sf"/>
</dbReference>
<dbReference type="InterPro" id="IPR015946">
    <property type="entry name" value="KH_dom-like_a/b"/>
</dbReference>
<comment type="similarity">
    <text evidence="2">Belongs to the RbfA family.</text>
</comment>
<dbReference type="EMBL" id="CP135136">
    <property type="protein sequence ID" value="WWR12195.1"/>
    <property type="molecule type" value="Genomic_DNA"/>
</dbReference>
<dbReference type="SUPFAM" id="SSF89919">
    <property type="entry name" value="Ribosome-binding factor A, RbfA"/>
    <property type="match status" value="1"/>
</dbReference>
<name>A0ABZ2GYE9_9GAMM</name>
<comment type="function">
    <text evidence="2">One of several proteins that assist in the late maturation steps of the functional core of the 30S ribosomal subunit. Associates with free 30S ribosomal subunits (but not with 30S subunits that are part of 70S ribosomes or polysomes). Required for efficient processing of 16S rRNA. May interact with the 5'-terminal helix region of 16S rRNA.</text>
</comment>
<dbReference type="InterPro" id="IPR000238">
    <property type="entry name" value="RbfA"/>
</dbReference>
<protein>
    <recommendedName>
        <fullName evidence="2">Ribosome-binding factor A</fullName>
    </recommendedName>
</protein>
<keyword evidence="1 2" id="KW-0690">Ribosome biogenesis</keyword>
<dbReference type="HAMAP" id="MF_00003">
    <property type="entry name" value="RbfA"/>
    <property type="match status" value="1"/>
</dbReference>
<keyword evidence="4" id="KW-1185">Reference proteome</keyword>